<name>A0A931SDD7_9BACT</name>
<comment type="caution">
    <text evidence="1">The sequence shown here is derived from an EMBL/GenBank/DDBJ whole genome shotgun (WGS) entry which is preliminary data.</text>
</comment>
<dbReference type="Gene3D" id="3.30.420.40">
    <property type="match status" value="2"/>
</dbReference>
<dbReference type="SUPFAM" id="SSF53067">
    <property type="entry name" value="Actin-like ATPase domain"/>
    <property type="match status" value="1"/>
</dbReference>
<dbReference type="InterPro" id="IPR050696">
    <property type="entry name" value="FtsA/MreB"/>
</dbReference>
<organism evidence="1 2">
    <name type="scientific">Candidatus Sungiibacteriota bacterium</name>
    <dbReference type="NCBI Taxonomy" id="2750080"/>
    <lineage>
        <taxon>Bacteria</taxon>
        <taxon>Candidatus Sungiibacteriota</taxon>
    </lineage>
</organism>
<gene>
    <name evidence="1" type="ORF">HYT40_02645</name>
</gene>
<dbReference type="AlphaFoldDB" id="A0A931SDD7"/>
<evidence type="ECO:0000313" key="2">
    <source>
        <dbReference type="Proteomes" id="UP000724148"/>
    </source>
</evidence>
<dbReference type="EMBL" id="JACOZA010000073">
    <property type="protein sequence ID" value="MBI2097024.1"/>
    <property type="molecule type" value="Genomic_DNA"/>
</dbReference>
<proteinExistence type="predicted"/>
<dbReference type="PANTHER" id="PTHR32432:SF3">
    <property type="entry name" value="ETHANOLAMINE UTILIZATION PROTEIN EUTJ"/>
    <property type="match status" value="1"/>
</dbReference>
<reference evidence="1" key="1">
    <citation type="submission" date="2020-07" db="EMBL/GenBank/DDBJ databases">
        <title>Huge and variable diversity of episymbiotic CPR bacteria and DPANN archaea in groundwater ecosystems.</title>
        <authorList>
            <person name="He C.Y."/>
            <person name="Keren R."/>
            <person name="Whittaker M."/>
            <person name="Farag I.F."/>
            <person name="Doudna J."/>
            <person name="Cate J.H.D."/>
            <person name="Banfield J.F."/>
        </authorList>
    </citation>
    <scope>NUCLEOTIDE SEQUENCE</scope>
    <source>
        <strain evidence="1">NC_groundwater_193_Ag_S-0.1um_51_7</strain>
    </source>
</reference>
<sequence length="393" mass="44035">MFSFFRSFAPVIVACDISRSSVKVLAYEYNSKTQILAYLAYQKIPLKTTGDKLDSFLKALDVIETVLEAIPEQTGKRVREVHLSLPNGNLLLEVRDFHFARPHPETLVTPEELAELSRKLESEAEEVLFPEGAPQQTYQLLPPELERFTLDGYTVLGDIEAKGKELTITALISAWPEQFAEALRLWTSKFPRLRIQSYPEAILLRDFVILCLGGHIGGIVIDIGAEDSTLMLFENGTVDDLWTMPFGANDITRAMAKEFQISFEDAEVLKRQWSRGELGDPSSQRVARAAALVVEFWKHEWGALLEARAEIKIIPAGIYLAGGGSFLPAVVTGLSDSEWFEGFSAGRAASVSFLLPRDKEKPLFQSWPAQETGTAVLFSLVSRMIQKERYRMN</sequence>
<protein>
    <recommendedName>
        <fullName evidence="3">SHS2 domain-containing protein</fullName>
    </recommendedName>
</protein>
<dbReference type="Proteomes" id="UP000724148">
    <property type="component" value="Unassembled WGS sequence"/>
</dbReference>
<dbReference type="Gene3D" id="3.30.1490.300">
    <property type="match status" value="1"/>
</dbReference>
<dbReference type="InterPro" id="IPR043129">
    <property type="entry name" value="ATPase_NBD"/>
</dbReference>
<dbReference type="Pfam" id="PF14450">
    <property type="entry name" value="FtsA"/>
    <property type="match status" value="1"/>
</dbReference>
<accession>A0A931SDD7</accession>
<evidence type="ECO:0008006" key="3">
    <source>
        <dbReference type="Google" id="ProtNLM"/>
    </source>
</evidence>
<dbReference type="PANTHER" id="PTHR32432">
    <property type="entry name" value="CELL DIVISION PROTEIN FTSA-RELATED"/>
    <property type="match status" value="1"/>
</dbReference>
<evidence type="ECO:0000313" key="1">
    <source>
        <dbReference type="EMBL" id="MBI2097024.1"/>
    </source>
</evidence>